<dbReference type="Proteomes" id="UP000053947">
    <property type="component" value="Unassembled WGS sequence"/>
</dbReference>
<dbReference type="EMBL" id="LFDV01000002">
    <property type="protein sequence ID" value="KTB49021.1"/>
    <property type="molecule type" value="Genomic_DNA"/>
</dbReference>
<dbReference type="OrthoDB" id="165151at2"/>
<sequence>MTHPHLHEFVLLCARRAGTQWIDLYDEMCRSAARKKFRGLGYAELRELGLSLDLDSLDATAAMVDSVLKTAGQN</sequence>
<proteinExistence type="predicted"/>
<organism evidence="1 2">
    <name type="scientific">Dehalogenimonas alkenigignens</name>
    <dbReference type="NCBI Taxonomy" id="1217799"/>
    <lineage>
        <taxon>Bacteria</taxon>
        <taxon>Bacillati</taxon>
        <taxon>Chloroflexota</taxon>
        <taxon>Dehalococcoidia</taxon>
        <taxon>Dehalococcoidales</taxon>
        <taxon>Dehalococcoidaceae</taxon>
        <taxon>Dehalogenimonas</taxon>
    </lineage>
</organism>
<gene>
    <name evidence="1" type="ORF">DEALK_18680</name>
</gene>
<keyword evidence="2" id="KW-1185">Reference proteome</keyword>
<reference evidence="1 2" key="1">
    <citation type="submission" date="2015-06" db="EMBL/GenBank/DDBJ databases">
        <title>Genome sequence of the organohalide-respiring Dehalogenimonas alkenigignens type strain (IP3-3T).</title>
        <authorList>
            <person name="Key T.A."/>
            <person name="Richmond D.P."/>
            <person name="Bowman K.S."/>
            <person name="Cho Y.-J."/>
            <person name="Chun J."/>
            <person name="da Costa M.S."/>
            <person name="Rainey F.A."/>
            <person name="Moe W.M."/>
        </authorList>
    </citation>
    <scope>NUCLEOTIDE SEQUENCE [LARGE SCALE GENOMIC DNA]</scope>
    <source>
        <strain evidence="1 2">IP3-3</strain>
    </source>
</reference>
<evidence type="ECO:0000313" key="1">
    <source>
        <dbReference type="EMBL" id="KTB49021.1"/>
    </source>
</evidence>
<protein>
    <submittedName>
        <fullName evidence="1">Uncharacterized protein</fullName>
    </submittedName>
</protein>
<accession>A0A0W0GKD0</accession>
<dbReference type="AlphaFoldDB" id="A0A0W0GKD0"/>
<name>A0A0W0GKD0_9CHLR</name>
<dbReference type="RefSeq" id="WP_058439926.1">
    <property type="nucleotide sequence ID" value="NZ_KQ758903.1"/>
</dbReference>
<comment type="caution">
    <text evidence="1">The sequence shown here is derived from an EMBL/GenBank/DDBJ whole genome shotgun (WGS) entry which is preliminary data.</text>
</comment>
<evidence type="ECO:0000313" key="2">
    <source>
        <dbReference type="Proteomes" id="UP000053947"/>
    </source>
</evidence>